<dbReference type="Proteomes" id="UP001279734">
    <property type="component" value="Unassembled WGS sequence"/>
</dbReference>
<evidence type="ECO:0000313" key="1">
    <source>
        <dbReference type="EMBL" id="GMH12623.1"/>
    </source>
</evidence>
<protein>
    <submittedName>
        <fullName evidence="1">Uncharacterized protein</fullName>
    </submittedName>
</protein>
<gene>
    <name evidence="1" type="ORF">Nepgr_014464</name>
</gene>
<keyword evidence="2" id="KW-1185">Reference proteome</keyword>
<accession>A0AAD3SK28</accession>
<evidence type="ECO:0000313" key="2">
    <source>
        <dbReference type="Proteomes" id="UP001279734"/>
    </source>
</evidence>
<name>A0AAD3SK28_NEPGR</name>
<dbReference type="AlphaFoldDB" id="A0AAD3SK28"/>
<comment type="caution">
    <text evidence="1">The sequence shown here is derived from an EMBL/GenBank/DDBJ whole genome shotgun (WGS) entry which is preliminary data.</text>
</comment>
<reference evidence="1" key="1">
    <citation type="submission" date="2023-05" db="EMBL/GenBank/DDBJ databases">
        <title>Nepenthes gracilis genome sequencing.</title>
        <authorList>
            <person name="Fukushima K."/>
        </authorList>
    </citation>
    <scope>NUCLEOTIDE SEQUENCE</scope>
    <source>
        <strain evidence="1">SING2019-196</strain>
    </source>
</reference>
<sequence length="98" mass="10775">MSFSLLLVSTYMNPFGVLRTLDGQDNIYVISEATPEIEASGGHLMQVVNVTPFDFVSASCCMSVGLVEFKGTHVACPKALDTLHLKDSFQWKMPFASR</sequence>
<organism evidence="1 2">
    <name type="scientific">Nepenthes gracilis</name>
    <name type="common">Slender pitcher plant</name>
    <dbReference type="NCBI Taxonomy" id="150966"/>
    <lineage>
        <taxon>Eukaryota</taxon>
        <taxon>Viridiplantae</taxon>
        <taxon>Streptophyta</taxon>
        <taxon>Embryophyta</taxon>
        <taxon>Tracheophyta</taxon>
        <taxon>Spermatophyta</taxon>
        <taxon>Magnoliopsida</taxon>
        <taxon>eudicotyledons</taxon>
        <taxon>Gunneridae</taxon>
        <taxon>Pentapetalae</taxon>
        <taxon>Caryophyllales</taxon>
        <taxon>Nepenthaceae</taxon>
        <taxon>Nepenthes</taxon>
    </lineage>
</organism>
<dbReference type="EMBL" id="BSYO01000012">
    <property type="protein sequence ID" value="GMH12623.1"/>
    <property type="molecule type" value="Genomic_DNA"/>
</dbReference>
<proteinExistence type="predicted"/>